<dbReference type="EMBL" id="CABFJX010000212">
    <property type="protein sequence ID" value="VTT67490.1"/>
    <property type="molecule type" value="Genomic_DNA"/>
</dbReference>
<evidence type="ECO:0008006" key="4">
    <source>
        <dbReference type="Google" id="ProtNLM"/>
    </source>
</evidence>
<comment type="caution">
    <text evidence="2">The sequence shown here is derived from an EMBL/GenBank/DDBJ whole genome shotgun (WGS) entry which is preliminary data.</text>
</comment>
<feature type="region of interest" description="Disordered" evidence="1">
    <location>
        <begin position="320"/>
        <end position="369"/>
    </location>
</feature>
<evidence type="ECO:0000313" key="2">
    <source>
        <dbReference type="EMBL" id="VTT67490.1"/>
    </source>
</evidence>
<sequence>MPSSDLEDMLQASDATVRAILRALCQDSGTQSRALSYFESLEAVNDSSDNGKRKAEDELNICVQCDEAFYTNDNNDKDACCYHWGELEVDYDADVWADHDENCHGTIDTDSMREENPEGFVWTCCDKPGDEAGYVTSLTLTHPLTHLLNSTHLTSSHTESISNTKMSLTLEQEMVHLAPEQHVRAILLALLDDRSVKARALNHYRALKAADNPVTGLKRKAMNDLFVCVQCDQAFTHQDNTETSCRYHPGTLTSPCASVCMFVAMRLMTFGELIVDDKEDFWADHDEDCHGEIDTPEMREEMPDGFRWTCCDKLGGRKGCTKGKHQADPAKSRRGGNVPSGGDLRKNNGSHFPVSDEDSDEEEDGDEEY</sequence>
<organism evidence="2 3">
    <name type="scientific">Fusarium fujikuroi</name>
    <name type="common">Bakanae and foot rot disease fungus</name>
    <name type="synonym">Gibberella fujikuroi</name>
    <dbReference type="NCBI Taxonomy" id="5127"/>
    <lineage>
        <taxon>Eukaryota</taxon>
        <taxon>Fungi</taxon>
        <taxon>Dikarya</taxon>
        <taxon>Ascomycota</taxon>
        <taxon>Pezizomycotina</taxon>
        <taxon>Sordariomycetes</taxon>
        <taxon>Hypocreomycetidae</taxon>
        <taxon>Hypocreales</taxon>
        <taxon>Nectriaceae</taxon>
        <taxon>Fusarium</taxon>
        <taxon>Fusarium fujikuroi species complex</taxon>
    </lineage>
</organism>
<dbReference type="Proteomes" id="UP000760494">
    <property type="component" value="Unassembled WGS sequence"/>
</dbReference>
<evidence type="ECO:0000256" key="1">
    <source>
        <dbReference type="SAM" id="MobiDB-lite"/>
    </source>
</evidence>
<evidence type="ECO:0000313" key="3">
    <source>
        <dbReference type="Proteomes" id="UP000760494"/>
    </source>
</evidence>
<accession>A0A9Q9U9G1</accession>
<feature type="compositionally biased region" description="Acidic residues" evidence="1">
    <location>
        <begin position="355"/>
        <end position="369"/>
    </location>
</feature>
<proteinExistence type="predicted"/>
<dbReference type="AlphaFoldDB" id="A0A9Q9U9G1"/>
<protein>
    <recommendedName>
        <fullName evidence="4">C2H2-type domain-containing protein</fullName>
    </recommendedName>
</protein>
<dbReference type="PANTHER" id="PTHR38167">
    <property type="entry name" value="C2H2-TYPE DOMAIN-CONTAINING PROTEIN"/>
    <property type="match status" value="1"/>
</dbReference>
<dbReference type="PANTHER" id="PTHR38167:SF1">
    <property type="entry name" value="C2H2-TYPE DOMAIN-CONTAINING PROTEIN"/>
    <property type="match status" value="1"/>
</dbReference>
<gene>
    <name evidence="2" type="ORF">C2S_6946</name>
</gene>
<name>A0A9Q9U9G1_FUSFU</name>
<reference evidence="2" key="1">
    <citation type="submission" date="2019-05" db="EMBL/GenBank/DDBJ databases">
        <authorList>
            <person name="Piombo E."/>
        </authorList>
    </citation>
    <scope>NUCLEOTIDE SEQUENCE</scope>
    <source>
        <strain evidence="2">C2S</strain>
    </source>
</reference>